<proteinExistence type="predicted"/>
<gene>
    <name evidence="1" type="ORF">HGRIS_010688</name>
</gene>
<evidence type="ECO:0000313" key="1">
    <source>
        <dbReference type="EMBL" id="KAL0948064.1"/>
    </source>
</evidence>
<accession>A0ABR3IXG1</accession>
<sequence>MADKLIGKFVMAKPTRQAFAISSASWTGRPASKERPCLVTGVTKAGEVAIAPVCGAHYDSKTKDWIARPGMDSNHWIAVDFKGSGLSAPKVESTIAKSTLKMTDPTKLQKGLSKFKPCYLWVADAGEEIKVSTLLTLKEHKAIDPLSTQTLEAIRDLNGTISKSSSRVLPPSTVVLEPLK</sequence>
<evidence type="ECO:0000313" key="2">
    <source>
        <dbReference type="Proteomes" id="UP001556367"/>
    </source>
</evidence>
<dbReference type="EMBL" id="JASNQZ010000014">
    <property type="protein sequence ID" value="KAL0948064.1"/>
    <property type="molecule type" value="Genomic_DNA"/>
</dbReference>
<keyword evidence="2" id="KW-1185">Reference proteome</keyword>
<name>A0ABR3IXG1_9AGAR</name>
<protein>
    <submittedName>
        <fullName evidence="1">Uncharacterized protein</fullName>
    </submittedName>
</protein>
<comment type="caution">
    <text evidence="1">The sequence shown here is derived from an EMBL/GenBank/DDBJ whole genome shotgun (WGS) entry which is preliminary data.</text>
</comment>
<dbReference type="Proteomes" id="UP001556367">
    <property type="component" value="Unassembled WGS sequence"/>
</dbReference>
<organism evidence="1 2">
    <name type="scientific">Hohenbuehelia grisea</name>
    <dbReference type="NCBI Taxonomy" id="104357"/>
    <lineage>
        <taxon>Eukaryota</taxon>
        <taxon>Fungi</taxon>
        <taxon>Dikarya</taxon>
        <taxon>Basidiomycota</taxon>
        <taxon>Agaricomycotina</taxon>
        <taxon>Agaricomycetes</taxon>
        <taxon>Agaricomycetidae</taxon>
        <taxon>Agaricales</taxon>
        <taxon>Pleurotineae</taxon>
        <taxon>Pleurotaceae</taxon>
        <taxon>Hohenbuehelia</taxon>
    </lineage>
</organism>
<reference evidence="2" key="1">
    <citation type="submission" date="2024-06" db="EMBL/GenBank/DDBJ databases">
        <title>Multi-omics analyses provide insights into the biosynthesis of the anticancer antibiotic pleurotin in Hohenbuehelia grisea.</title>
        <authorList>
            <person name="Weaver J.A."/>
            <person name="Alberti F."/>
        </authorList>
    </citation>
    <scope>NUCLEOTIDE SEQUENCE [LARGE SCALE GENOMIC DNA]</scope>
    <source>
        <strain evidence="2">T-177</strain>
    </source>
</reference>